<organism evidence="1 2">
    <name type="scientific">Petrolisthes manimaculis</name>
    <dbReference type="NCBI Taxonomy" id="1843537"/>
    <lineage>
        <taxon>Eukaryota</taxon>
        <taxon>Metazoa</taxon>
        <taxon>Ecdysozoa</taxon>
        <taxon>Arthropoda</taxon>
        <taxon>Crustacea</taxon>
        <taxon>Multicrustacea</taxon>
        <taxon>Malacostraca</taxon>
        <taxon>Eumalacostraca</taxon>
        <taxon>Eucarida</taxon>
        <taxon>Decapoda</taxon>
        <taxon>Pleocyemata</taxon>
        <taxon>Anomura</taxon>
        <taxon>Galatheoidea</taxon>
        <taxon>Porcellanidae</taxon>
        <taxon>Petrolisthes</taxon>
    </lineage>
</organism>
<comment type="caution">
    <text evidence="1">The sequence shown here is derived from an EMBL/GenBank/DDBJ whole genome shotgun (WGS) entry which is preliminary data.</text>
</comment>
<dbReference type="Proteomes" id="UP001292094">
    <property type="component" value="Unassembled WGS sequence"/>
</dbReference>
<name>A0AAE1PU36_9EUCA</name>
<sequence length="149" mass="17164">MESYHSGVGGVVSGDHSHHHLLQHHHHDNPTQKWQKVKGYVKYRTSYNKAWEKTFGFIARSSVSDQHIFCTVCQKHVSIAHQGSCDIKRHARGQQHLRRMAMLAHHAAQGIPFLHYNVEEKVNEPLVVTHYTQPQVSHCQSSLLYTRDV</sequence>
<reference evidence="1" key="1">
    <citation type="submission" date="2023-11" db="EMBL/GenBank/DDBJ databases">
        <title>Genome assemblies of two species of porcelain crab, Petrolisthes cinctipes and Petrolisthes manimaculis (Anomura: Porcellanidae).</title>
        <authorList>
            <person name="Angst P."/>
        </authorList>
    </citation>
    <scope>NUCLEOTIDE SEQUENCE</scope>
    <source>
        <strain evidence="1">PB745_02</strain>
        <tissue evidence="1">Gill</tissue>
    </source>
</reference>
<evidence type="ECO:0000313" key="2">
    <source>
        <dbReference type="Proteomes" id="UP001292094"/>
    </source>
</evidence>
<protein>
    <submittedName>
        <fullName evidence="1">Uncharacterized protein</fullName>
    </submittedName>
</protein>
<dbReference type="AlphaFoldDB" id="A0AAE1PU36"/>
<evidence type="ECO:0000313" key="1">
    <source>
        <dbReference type="EMBL" id="KAK4314319.1"/>
    </source>
</evidence>
<proteinExistence type="predicted"/>
<dbReference type="EMBL" id="JAWZYT010001231">
    <property type="protein sequence ID" value="KAK4314319.1"/>
    <property type="molecule type" value="Genomic_DNA"/>
</dbReference>
<gene>
    <name evidence="1" type="ORF">Pmani_014387</name>
</gene>
<keyword evidence="2" id="KW-1185">Reference proteome</keyword>
<accession>A0AAE1PU36</accession>